<evidence type="ECO:0000256" key="11">
    <source>
        <dbReference type="ARBA" id="ARBA00022989"/>
    </source>
</evidence>
<dbReference type="SFLD" id="SFLDS00003">
    <property type="entry name" value="Haloacid_Dehalogenase"/>
    <property type="match status" value="1"/>
</dbReference>
<dbReference type="PROSITE" id="PS00154">
    <property type="entry name" value="ATPASE_E1_E2"/>
    <property type="match status" value="1"/>
</dbReference>
<dbReference type="Proteomes" id="UP000509510">
    <property type="component" value="Chromosome II"/>
</dbReference>
<evidence type="ECO:0000256" key="9">
    <source>
        <dbReference type="ARBA" id="ARBA00022842"/>
    </source>
</evidence>
<evidence type="ECO:0000256" key="14">
    <source>
        <dbReference type="SAM" id="MobiDB-lite"/>
    </source>
</evidence>
<feature type="region of interest" description="Disordered" evidence="14">
    <location>
        <begin position="1083"/>
        <end position="1115"/>
    </location>
</feature>
<dbReference type="GO" id="GO:0005524">
    <property type="term" value="F:ATP binding"/>
    <property type="evidence" value="ECO:0007669"/>
    <property type="project" value="UniProtKB-KW"/>
</dbReference>
<keyword evidence="5" id="KW-0479">Metal-binding</keyword>
<dbReference type="PRINTS" id="PR00119">
    <property type="entry name" value="CATATPASE"/>
</dbReference>
<dbReference type="GO" id="GO:0015662">
    <property type="term" value="F:P-type ion transporter activity"/>
    <property type="evidence" value="ECO:0007669"/>
    <property type="project" value="TreeGrafter"/>
</dbReference>
<dbReference type="SUPFAM" id="SSF81665">
    <property type="entry name" value="Calcium ATPase, transmembrane domain M"/>
    <property type="match status" value="1"/>
</dbReference>
<evidence type="ECO:0000256" key="2">
    <source>
        <dbReference type="ARBA" id="ARBA00004477"/>
    </source>
</evidence>
<dbReference type="GO" id="GO:0016746">
    <property type="term" value="F:acyltransferase activity"/>
    <property type="evidence" value="ECO:0007669"/>
    <property type="project" value="InterPro"/>
</dbReference>
<protein>
    <recommendedName>
        <fullName evidence="16">Phospholipid/glycerol acyltransferase domain-containing protein</fullName>
    </recommendedName>
</protein>
<keyword evidence="18" id="KW-1185">Reference proteome</keyword>
<dbReference type="Gene3D" id="3.40.1110.10">
    <property type="entry name" value="Calcium-transporting ATPase, cytoplasmic domain N"/>
    <property type="match status" value="1"/>
</dbReference>
<feature type="transmembrane region" description="Helical" evidence="15">
    <location>
        <begin position="152"/>
        <end position="171"/>
    </location>
</feature>
<dbReference type="InterPro" id="IPR018303">
    <property type="entry name" value="ATPase_P-typ_P_site"/>
</dbReference>
<dbReference type="InterPro" id="IPR001757">
    <property type="entry name" value="P_typ_ATPase"/>
</dbReference>
<keyword evidence="6" id="KW-0547">Nucleotide-binding</keyword>
<dbReference type="Pfam" id="PF23143">
    <property type="entry name" value="2TM_P5A-ATPase"/>
    <property type="match status" value="1"/>
</dbReference>
<keyword evidence="8" id="KW-0067">ATP-binding</keyword>
<dbReference type="InterPro" id="IPR002123">
    <property type="entry name" value="Plipid/glycerol_acylTrfase"/>
</dbReference>
<sequence>RGKDRERGREEEEKREEERKKWVLWASKWKVPQVPGAVAAAAAKLSSCYFFLSPSSTFSFSRDIIHPVLPFKSEFTAGTLFLTHECVTDFLVSSRLTCPRRIHVARCKQPHCHRETNLQSTNLRGEKRSNIVKDPQIRSASLHNPLPLQLHAYVWPFIIAWPVFFSIYLPQDLYDIYIQGQEWTFVYSGSIITVQSLLWLMTKWSVDFDALFTAKRAKTVDRAELIKVIPVENAGSAEICKLQQDDKGGKKTISFLFQKRRFLYYPETQTFAPLAYVLDAEPKPAIKTFLQTRGLTSKAEVERIQHHYGDNRFDIPVPTFVELFQEHAVAPFFVFQIFCVGLWMLDEYWYYSLFTLFMLIVFESTVVWQRQRTLNEFRGMSIKPYDVWVFRENKWLEITSDKLLPGDLVSVNRTKDDGGVACDILLIEGSAIVNEAMLSGESTPLLKDSVQLRPGEDLIEPEGLDKNSFVHGGTKVLQITHPNLGDQSETAAAAHAGVPAPPDNGALGYVVKTGFETSQGSLVRTMIYSTERVSANNAEALLFILFLLIFAIAAAWYVWQEGVSKDRKRSKLMLDCVLIITSVVPPELPMELSLAVNTSLAAMSKFAVFCTEPFRIPFAGRVDIACFDKTGTLTGEDLVVDGIAGLGLGQQGAKVDADGAHVELAKVSEVGTDTTLVLATAHALVKLDEGDVVGDPMEKATLTSLGWTLGKNDTLTNKATATNANSRGLEAVQIKRRFQFSSSLKRQSSIAHVITNDRSSGKKHKATFVGVKGAPETIRNMLINAPPNYEETFKYFTRNGARVLALAYKFLSTDADLGQGRINNYTREEIESKLHFAGFLVLQCPLKDDAIKAVRMLNESSHRVVMITGDNPLTAVHVARQVEIVDREALILDAPENDTTGEKLVWRSVDDKFNLEVDPSQPLDRNILQTKDICVTGYALAKFTDKKAFTDILRHAWVYARVSPKQKEDILIGLKAAGYTTLMCGDGTNDVGALKQAHIGVALLNGSPEDLTKIADHFRITKMKEIYEKQVQMMARFNQPPPPVPVHIAHVYPPGPTNPHYQKAMEREAQKKGLAIAQDAANGAATAVTQAPQPSNQNLTPQQKRQQQAQATAAGIADKLTSSMMEAEMDDEPPTIKLGDASVAAPFTSKLANVIAIPNIIRQGRCTLVATIQMYKILALNCLISAYSLSVIYLDGIKFGDGQVTISGVLMSVCFLSISRAKSVEGLSKERPQPNIFNIYIIGSILGQFAIHIATLIYISNYVSKTDPRPDDVDLEGEFEPSLLNSAIYLLQLIQQISTFSINYQGRPFRESIRENKAMYWGLVGASAVAFSCATEFIPELNEKLRMVPFTNEFKITLTVLMILDYSGCWLIENVLKHFFSDFRPKDIAERRPDQLERENQRKKVEAAEAIVEQEKARKSVTMADNPSSSGLLLVPWVYDSLLTIFRVCLNIFFREVYAPGAWRIPKKGPVIIVAAPHANQFVDSILLMRILKRYAGRRISFLIAEKSMKEPYIGAMASQMGALPVVRSMDKVKPGEGLIFLPNPERDPTLVRGKGTDFTNPIFMESGTLILPKVGDEAPEQQTIAEIVGPQEIRLKKSFKKFDRDHPLYESIRTGTSFKVAPHIDQSQMFDAVYRGLESGGCIGIFPEGGSHDRPSLLPLKAGAAIIALGTLARSPDCGLSIIPCGMNYFHPNKFRSRAVVEFGPPVEVHPDQIAAFKLGGNSKRNAVGSLLETIQEALDSVTQQAPDRETLMLIQSTRKLYKPLRMKLPLPVAIELGRRLLKGYTQFKHEPKVIQLSKDVRAYNRQLKALGIQDHQVEWGNVQRRPWWLVFLTLLYRIGELVTLAVATLPSVALFWPVFVTARAISHSKQRKALANSSVKMDGRDVVGTWKMLVALGFAPALYTWYTFVVTAWLYYCRHDGYYASVVPWWVNARSYIPDYVPFRLFTVFFFGLMISVSFAGLRIGEIGMDVLKSLPPLIVALNPSSSSALVRLRNKRRAVVSQVINVINTFGPEIFPDFEHEKFDDEASLSNGEAGIDIDYATYKSRLKSMPPSEPQTPSRSRSASARRSSDVAYGISSGTWLKPLTSGPSKDELGEINRRIGGYSNDGVN</sequence>
<dbReference type="InterPro" id="IPR044492">
    <property type="entry name" value="P_typ_ATPase_HD_dom"/>
</dbReference>
<dbReference type="NCBIfam" id="TIGR01657">
    <property type="entry name" value="P-ATPase-V"/>
    <property type="match status" value="1"/>
</dbReference>
<dbReference type="EMBL" id="CP055899">
    <property type="protein sequence ID" value="QKX56986.1"/>
    <property type="molecule type" value="Genomic_DNA"/>
</dbReference>
<evidence type="ECO:0000256" key="3">
    <source>
        <dbReference type="ARBA" id="ARBA00006000"/>
    </source>
</evidence>
<evidence type="ECO:0000256" key="13">
    <source>
        <dbReference type="ARBA" id="ARBA00048588"/>
    </source>
</evidence>
<feature type="transmembrane region" description="Helical" evidence="15">
    <location>
        <begin position="328"/>
        <end position="345"/>
    </location>
</feature>
<dbReference type="GO" id="GO:0019829">
    <property type="term" value="F:ATPase-coupled monoatomic cation transmembrane transporter activity"/>
    <property type="evidence" value="ECO:0007669"/>
    <property type="project" value="TreeGrafter"/>
</dbReference>
<feature type="non-terminal residue" evidence="17">
    <location>
        <position position="1"/>
    </location>
</feature>
<comment type="cofactor">
    <cofactor evidence="1">
        <name>Mg(2+)</name>
        <dbReference type="ChEBI" id="CHEBI:18420"/>
    </cofactor>
</comment>
<dbReference type="Gene3D" id="2.70.150.10">
    <property type="entry name" value="Calcium-transporting ATPase, cytoplasmic transduction domain A"/>
    <property type="match status" value="1"/>
</dbReference>
<reference evidence="18" key="1">
    <citation type="submission" date="2020-06" db="EMBL/GenBank/DDBJ databases">
        <title>A chromosome-scale genome assembly of Talaromyces rugulosus W13939.</title>
        <authorList>
            <person name="Wang B."/>
            <person name="Guo L."/>
            <person name="Ye K."/>
            <person name="Wang L."/>
        </authorList>
    </citation>
    <scope>NUCLEOTIDE SEQUENCE [LARGE SCALE GENOMIC DNA]</scope>
    <source>
        <strain evidence="18">W13939</strain>
    </source>
</reference>
<dbReference type="FunFam" id="3.40.1110.10:FF:000054">
    <property type="entry name" value="Cation-transporting ATPase"/>
    <property type="match status" value="1"/>
</dbReference>
<dbReference type="InterPro" id="IPR036412">
    <property type="entry name" value="HAD-like_sf"/>
</dbReference>
<keyword evidence="11 15" id="KW-1133">Transmembrane helix</keyword>
<comment type="subcellular location">
    <subcellularLocation>
        <location evidence="2">Endoplasmic reticulum membrane</location>
        <topology evidence="2">Multi-pass membrane protein</topology>
    </subcellularLocation>
</comment>
<comment type="catalytic activity">
    <reaction evidence="13">
        <text>[protein]-with a C-terminal TM segment(out) + ATP + H2O = [protein]-with a C-terminal TM segment(in) + ADP + phosphate + H(+)</text>
        <dbReference type="Rhea" id="RHEA:66168"/>
        <dbReference type="Rhea" id="RHEA-COMP:16963"/>
        <dbReference type="ChEBI" id="CHEBI:15377"/>
        <dbReference type="ChEBI" id="CHEBI:15378"/>
        <dbReference type="ChEBI" id="CHEBI:30616"/>
        <dbReference type="ChEBI" id="CHEBI:43474"/>
        <dbReference type="ChEBI" id="CHEBI:90782"/>
        <dbReference type="ChEBI" id="CHEBI:456216"/>
    </reaction>
</comment>
<dbReference type="PROSITE" id="PS01229">
    <property type="entry name" value="COF_2"/>
    <property type="match status" value="1"/>
</dbReference>
<feature type="transmembrane region" description="Helical" evidence="15">
    <location>
        <begin position="183"/>
        <end position="201"/>
    </location>
</feature>
<dbReference type="InterPro" id="IPR023214">
    <property type="entry name" value="HAD_sf"/>
</dbReference>
<dbReference type="SUPFAM" id="SSF81660">
    <property type="entry name" value="Metal cation-transporting ATPase, ATP-binding domain N"/>
    <property type="match status" value="1"/>
</dbReference>
<dbReference type="OrthoDB" id="48943at2759"/>
<dbReference type="InterPro" id="IPR023298">
    <property type="entry name" value="ATPase_P-typ_TM_dom_sf"/>
</dbReference>
<evidence type="ECO:0000256" key="1">
    <source>
        <dbReference type="ARBA" id="ARBA00001946"/>
    </source>
</evidence>
<keyword evidence="10" id="KW-1278">Translocase</keyword>
<keyword evidence="12 15" id="KW-0472">Membrane</keyword>
<dbReference type="Pfam" id="PF00122">
    <property type="entry name" value="E1-E2_ATPase"/>
    <property type="match status" value="1"/>
</dbReference>
<gene>
    <name evidence="17" type="ORF">TRUGW13939_04094</name>
</gene>
<evidence type="ECO:0000256" key="6">
    <source>
        <dbReference type="ARBA" id="ARBA00022741"/>
    </source>
</evidence>
<feature type="transmembrane region" description="Helical" evidence="15">
    <location>
        <begin position="540"/>
        <end position="559"/>
    </location>
</feature>
<dbReference type="SFLD" id="SFLDG00002">
    <property type="entry name" value="C1.7:_P-type_atpase_like"/>
    <property type="match status" value="1"/>
</dbReference>
<dbReference type="GO" id="GO:0006874">
    <property type="term" value="P:intracellular calcium ion homeostasis"/>
    <property type="evidence" value="ECO:0007669"/>
    <property type="project" value="TreeGrafter"/>
</dbReference>
<feature type="transmembrane region" description="Helical" evidence="15">
    <location>
        <begin position="351"/>
        <end position="368"/>
    </location>
</feature>
<feature type="domain" description="Phospholipid/glycerol acyltransferase" evidence="16">
    <location>
        <begin position="1472"/>
        <end position="1691"/>
    </location>
</feature>
<feature type="transmembrane region" description="Helical" evidence="15">
    <location>
        <begin position="1836"/>
        <end position="1861"/>
    </location>
</feature>
<evidence type="ECO:0000256" key="10">
    <source>
        <dbReference type="ARBA" id="ARBA00022967"/>
    </source>
</evidence>
<keyword evidence="7" id="KW-0256">Endoplasmic reticulum</keyword>
<accession>A0A7H8QT51</accession>
<evidence type="ECO:0000259" key="16">
    <source>
        <dbReference type="SMART" id="SM00563"/>
    </source>
</evidence>
<dbReference type="Gene3D" id="3.40.50.1000">
    <property type="entry name" value="HAD superfamily/HAD-like"/>
    <property type="match status" value="1"/>
</dbReference>
<evidence type="ECO:0000256" key="12">
    <source>
        <dbReference type="ARBA" id="ARBA00023136"/>
    </source>
</evidence>
<dbReference type="NCBIfam" id="TIGR01494">
    <property type="entry name" value="ATPase_P-type"/>
    <property type="match status" value="1"/>
</dbReference>
<dbReference type="InterPro" id="IPR008250">
    <property type="entry name" value="ATPase_P-typ_transduc_dom_A_sf"/>
</dbReference>
<dbReference type="InterPro" id="IPR057255">
    <property type="entry name" value="2TM_P5A-ATPase"/>
</dbReference>
<organism evidence="17 18">
    <name type="scientific">Talaromyces rugulosus</name>
    <name type="common">Penicillium rugulosum</name>
    <dbReference type="NCBI Taxonomy" id="121627"/>
    <lineage>
        <taxon>Eukaryota</taxon>
        <taxon>Fungi</taxon>
        <taxon>Dikarya</taxon>
        <taxon>Ascomycota</taxon>
        <taxon>Pezizomycotina</taxon>
        <taxon>Eurotiomycetes</taxon>
        <taxon>Eurotiomycetidae</taxon>
        <taxon>Eurotiales</taxon>
        <taxon>Trichocomaceae</taxon>
        <taxon>Talaromyces</taxon>
        <taxon>Talaromyces sect. Islandici</taxon>
    </lineage>
</organism>
<evidence type="ECO:0000313" key="18">
    <source>
        <dbReference type="Proteomes" id="UP000509510"/>
    </source>
</evidence>
<dbReference type="GO" id="GO:0005789">
    <property type="term" value="C:endoplasmic reticulum membrane"/>
    <property type="evidence" value="ECO:0007669"/>
    <property type="project" value="UniProtKB-SubCell"/>
</dbReference>
<feature type="compositionally biased region" description="Low complexity" evidence="14">
    <location>
        <begin position="1102"/>
        <end position="1115"/>
    </location>
</feature>
<dbReference type="InterPro" id="IPR006544">
    <property type="entry name" value="P-type_TPase_V"/>
</dbReference>
<dbReference type="GO" id="GO:0046872">
    <property type="term" value="F:metal ion binding"/>
    <property type="evidence" value="ECO:0007669"/>
    <property type="project" value="UniProtKB-KW"/>
</dbReference>
<evidence type="ECO:0000313" key="17">
    <source>
        <dbReference type="EMBL" id="QKX56986.1"/>
    </source>
</evidence>
<dbReference type="InterPro" id="IPR059000">
    <property type="entry name" value="ATPase_P-type_domA"/>
</dbReference>
<name>A0A7H8QT51_TALRU</name>
<dbReference type="CDD" id="cd07543">
    <property type="entry name" value="P-type_ATPase_cation"/>
    <property type="match status" value="1"/>
</dbReference>
<dbReference type="KEGG" id="trg:TRUGW13939_04094"/>
<dbReference type="RefSeq" id="XP_035343164.1">
    <property type="nucleotide sequence ID" value="XM_035487271.1"/>
</dbReference>
<dbReference type="SUPFAM" id="SSF69593">
    <property type="entry name" value="Glycerol-3-phosphate (1)-acyltransferase"/>
    <property type="match status" value="1"/>
</dbReference>
<dbReference type="FunFam" id="3.40.50.1000:FF:000071">
    <property type="entry name" value="Cation-transporting ATPase"/>
    <property type="match status" value="1"/>
</dbReference>
<evidence type="ECO:0000256" key="4">
    <source>
        <dbReference type="ARBA" id="ARBA00022692"/>
    </source>
</evidence>
<dbReference type="GeneID" id="55991596"/>
<evidence type="ECO:0000256" key="5">
    <source>
        <dbReference type="ARBA" id="ARBA00022723"/>
    </source>
</evidence>
<dbReference type="InterPro" id="IPR023299">
    <property type="entry name" value="ATPase_P-typ_cyto_dom_N"/>
</dbReference>
<proteinExistence type="inferred from homology"/>
<dbReference type="SUPFAM" id="SSF56784">
    <property type="entry name" value="HAD-like"/>
    <property type="match status" value="1"/>
</dbReference>
<feature type="transmembrane region" description="Helical" evidence="15">
    <location>
        <begin position="1894"/>
        <end position="1918"/>
    </location>
</feature>
<dbReference type="FunFam" id="2.70.150.10:FF:000049">
    <property type="entry name" value="Cation-transporting ATPase"/>
    <property type="match status" value="1"/>
</dbReference>
<feature type="compositionally biased region" description="Polar residues" evidence="14">
    <location>
        <begin position="1092"/>
        <end position="1101"/>
    </location>
</feature>
<dbReference type="PANTHER" id="PTHR45630">
    <property type="entry name" value="CATION-TRANSPORTING ATPASE-RELATED"/>
    <property type="match status" value="1"/>
</dbReference>
<feature type="transmembrane region" description="Helical" evidence="15">
    <location>
        <begin position="1945"/>
        <end position="1964"/>
    </location>
</feature>
<dbReference type="GO" id="GO:0016887">
    <property type="term" value="F:ATP hydrolysis activity"/>
    <property type="evidence" value="ECO:0007669"/>
    <property type="project" value="InterPro"/>
</dbReference>
<evidence type="ECO:0000256" key="15">
    <source>
        <dbReference type="SAM" id="Phobius"/>
    </source>
</evidence>
<keyword evidence="4 15" id="KW-0812">Transmembrane</keyword>
<feature type="region of interest" description="Disordered" evidence="14">
    <location>
        <begin position="2050"/>
        <end position="2113"/>
    </location>
</feature>
<comment type="similarity">
    <text evidence="3">Belongs to the cation transport ATPase (P-type) (TC 3.A.3) family. Type V subfamily.</text>
</comment>
<dbReference type="CDD" id="cd07992">
    <property type="entry name" value="LPLAT_AAK14816-like"/>
    <property type="match status" value="1"/>
</dbReference>
<dbReference type="SMART" id="SM00563">
    <property type="entry name" value="PlsC"/>
    <property type="match status" value="1"/>
</dbReference>
<feature type="compositionally biased region" description="Basic and acidic residues" evidence="14">
    <location>
        <begin position="2093"/>
        <end position="2102"/>
    </location>
</feature>
<keyword evidence="9" id="KW-0460">Magnesium</keyword>
<dbReference type="SUPFAM" id="SSF81653">
    <property type="entry name" value="Calcium ATPase, transduction domain A"/>
    <property type="match status" value="1"/>
</dbReference>
<dbReference type="InterPro" id="IPR047820">
    <property type="entry name" value="P5A-type_ATPase"/>
</dbReference>
<evidence type="ECO:0000256" key="8">
    <source>
        <dbReference type="ARBA" id="ARBA00022840"/>
    </source>
</evidence>
<evidence type="ECO:0000256" key="7">
    <source>
        <dbReference type="ARBA" id="ARBA00022824"/>
    </source>
</evidence>
<dbReference type="SFLD" id="SFLDF00027">
    <property type="entry name" value="p-type_atpase"/>
    <property type="match status" value="1"/>
</dbReference>
<dbReference type="PANTHER" id="PTHR45630:SF7">
    <property type="entry name" value="ENDOPLASMIC RETICULUM TRANSMEMBRANE HELIX TRANSLOCASE"/>
    <property type="match status" value="1"/>
</dbReference>